<dbReference type="GO" id="GO:0008289">
    <property type="term" value="F:lipid binding"/>
    <property type="evidence" value="ECO:0007669"/>
    <property type="project" value="InterPro"/>
</dbReference>
<comment type="caution">
    <text evidence="5">The sequence shown here is derived from an EMBL/GenBank/DDBJ whole genome shotgun (WGS) entry which is preliminary data.</text>
</comment>
<dbReference type="InterPro" id="IPR000528">
    <property type="entry name" value="Plant_nsLTP"/>
</dbReference>
<dbReference type="OrthoDB" id="1876592at2759"/>
<feature type="chain" id="PRO_5025476373" evidence="3">
    <location>
        <begin position="22"/>
        <end position="127"/>
    </location>
</feature>
<dbReference type="GO" id="GO:0006869">
    <property type="term" value="P:lipid transport"/>
    <property type="evidence" value="ECO:0007669"/>
    <property type="project" value="InterPro"/>
</dbReference>
<accession>A0A6A1WBN0</accession>
<name>A0A6A1WBN0_9ROSI</name>
<evidence type="ECO:0000259" key="4">
    <source>
        <dbReference type="Pfam" id="PF14368"/>
    </source>
</evidence>
<evidence type="ECO:0000256" key="1">
    <source>
        <dbReference type="ARBA" id="ARBA00009748"/>
    </source>
</evidence>
<keyword evidence="2" id="KW-1015">Disulfide bond</keyword>
<dbReference type="Gene3D" id="1.10.110.10">
    <property type="entry name" value="Plant lipid-transfer and hydrophobic proteins"/>
    <property type="match status" value="1"/>
</dbReference>
<dbReference type="CDD" id="cd01960">
    <property type="entry name" value="nsLTP1"/>
    <property type="match status" value="1"/>
</dbReference>
<protein>
    <submittedName>
        <fullName evidence="5">Non-specific lipid-transfer protein AP10</fullName>
    </submittedName>
</protein>
<evidence type="ECO:0000313" key="6">
    <source>
        <dbReference type="Proteomes" id="UP000516437"/>
    </source>
</evidence>
<gene>
    <name evidence="5" type="ORF">CJ030_MR2G011838</name>
</gene>
<dbReference type="SUPFAM" id="SSF47699">
    <property type="entry name" value="Bifunctional inhibitor/lipid-transfer protein/seed storage 2S albumin"/>
    <property type="match status" value="1"/>
</dbReference>
<sequence length="127" mass="13195">MQKMMGCAILAFGLMIIVVTATAPPSQGIACNDALKDLGPCQSFLVASGPATTPPTSDCCQGAASVMKQATTTDTRKSLCVCFKDAGKNMKVNADRAMSLPKNLNVPVPIDPLNVPVPIDPNVNCDT</sequence>
<keyword evidence="6" id="KW-1185">Reference proteome</keyword>
<dbReference type="InterPro" id="IPR016140">
    <property type="entry name" value="Bifunc_inhib/LTP/seed_store"/>
</dbReference>
<reference evidence="5 6" key="1">
    <citation type="journal article" date="2019" name="Plant Biotechnol. J.">
        <title>The red bayberry genome and genetic basis of sex determination.</title>
        <authorList>
            <person name="Jia H.M."/>
            <person name="Jia H.J."/>
            <person name="Cai Q.L."/>
            <person name="Wang Y."/>
            <person name="Zhao H.B."/>
            <person name="Yang W.F."/>
            <person name="Wang G.Y."/>
            <person name="Li Y.H."/>
            <person name="Zhan D.L."/>
            <person name="Shen Y.T."/>
            <person name="Niu Q.F."/>
            <person name="Chang L."/>
            <person name="Qiu J."/>
            <person name="Zhao L."/>
            <person name="Xie H.B."/>
            <person name="Fu W.Y."/>
            <person name="Jin J."/>
            <person name="Li X.W."/>
            <person name="Jiao Y."/>
            <person name="Zhou C.C."/>
            <person name="Tu T."/>
            <person name="Chai C.Y."/>
            <person name="Gao J.L."/>
            <person name="Fan L.J."/>
            <person name="van de Weg E."/>
            <person name="Wang J.Y."/>
            <person name="Gao Z.S."/>
        </authorList>
    </citation>
    <scope>NUCLEOTIDE SEQUENCE [LARGE SCALE GENOMIC DNA]</scope>
    <source>
        <tissue evidence="5">Leaves</tissue>
    </source>
</reference>
<dbReference type="Pfam" id="PF14368">
    <property type="entry name" value="LTP_2"/>
    <property type="match status" value="1"/>
</dbReference>
<feature type="signal peptide" evidence="3">
    <location>
        <begin position="1"/>
        <end position="21"/>
    </location>
</feature>
<dbReference type="AlphaFoldDB" id="A0A6A1WBN0"/>
<evidence type="ECO:0000256" key="2">
    <source>
        <dbReference type="ARBA" id="ARBA00023157"/>
    </source>
</evidence>
<dbReference type="Proteomes" id="UP000516437">
    <property type="component" value="Chromosome 2"/>
</dbReference>
<comment type="similarity">
    <text evidence="1">Belongs to the plant LTP family.</text>
</comment>
<dbReference type="EMBL" id="RXIC02000020">
    <property type="protein sequence ID" value="KAB1221736.1"/>
    <property type="molecule type" value="Genomic_DNA"/>
</dbReference>
<evidence type="ECO:0000313" key="5">
    <source>
        <dbReference type="EMBL" id="KAB1221736.1"/>
    </source>
</evidence>
<proteinExistence type="inferred from homology"/>
<dbReference type="InterPro" id="IPR036312">
    <property type="entry name" value="Bifun_inhib/LTP/seed_sf"/>
</dbReference>
<feature type="domain" description="Bifunctional inhibitor/plant lipid transfer protein/seed storage helical" evidence="4">
    <location>
        <begin position="15"/>
        <end position="107"/>
    </location>
</feature>
<dbReference type="PRINTS" id="PR00382">
    <property type="entry name" value="LIPIDTRNSFER"/>
</dbReference>
<dbReference type="PANTHER" id="PTHR33076">
    <property type="entry name" value="NON-SPECIFIC LIPID-TRANSFER PROTEIN 2-RELATED"/>
    <property type="match status" value="1"/>
</dbReference>
<keyword evidence="3" id="KW-0732">Signal</keyword>
<organism evidence="5 6">
    <name type="scientific">Morella rubra</name>
    <name type="common">Chinese bayberry</name>
    <dbReference type="NCBI Taxonomy" id="262757"/>
    <lineage>
        <taxon>Eukaryota</taxon>
        <taxon>Viridiplantae</taxon>
        <taxon>Streptophyta</taxon>
        <taxon>Embryophyta</taxon>
        <taxon>Tracheophyta</taxon>
        <taxon>Spermatophyta</taxon>
        <taxon>Magnoliopsida</taxon>
        <taxon>eudicotyledons</taxon>
        <taxon>Gunneridae</taxon>
        <taxon>Pentapetalae</taxon>
        <taxon>rosids</taxon>
        <taxon>fabids</taxon>
        <taxon>Fagales</taxon>
        <taxon>Myricaceae</taxon>
        <taxon>Morella</taxon>
    </lineage>
</organism>
<evidence type="ECO:0000256" key="3">
    <source>
        <dbReference type="SAM" id="SignalP"/>
    </source>
</evidence>